<organism evidence="1 2">
    <name type="scientific">Diploptera punctata</name>
    <name type="common">Pacific beetle cockroach</name>
    <dbReference type="NCBI Taxonomy" id="6984"/>
    <lineage>
        <taxon>Eukaryota</taxon>
        <taxon>Metazoa</taxon>
        <taxon>Ecdysozoa</taxon>
        <taxon>Arthropoda</taxon>
        <taxon>Hexapoda</taxon>
        <taxon>Insecta</taxon>
        <taxon>Pterygota</taxon>
        <taxon>Neoptera</taxon>
        <taxon>Polyneoptera</taxon>
        <taxon>Dictyoptera</taxon>
        <taxon>Blattodea</taxon>
        <taxon>Blaberoidea</taxon>
        <taxon>Blaberidae</taxon>
        <taxon>Diplopterinae</taxon>
        <taxon>Diploptera</taxon>
    </lineage>
</organism>
<dbReference type="AlphaFoldDB" id="A0AAD7ZL69"/>
<name>A0AAD7ZL69_DIPPU</name>
<proteinExistence type="predicted"/>
<comment type="caution">
    <text evidence="1">The sequence shown here is derived from an EMBL/GenBank/DDBJ whole genome shotgun (WGS) entry which is preliminary data.</text>
</comment>
<dbReference type="EMBL" id="JASPKZ010007754">
    <property type="protein sequence ID" value="KAJ9582729.1"/>
    <property type="molecule type" value="Genomic_DNA"/>
</dbReference>
<evidence type="ECO:0000313" key="2">
    <source>
        <dbReference type="Proteomes" id="UP001233999"/>
    </source>
</evidence>
<sequence length="50" mass="5555">CCPVVAQVVHTQSESMSQKRHGCIVKHVAFSYTLFCKTKILHIGYIACTS</sequence>
<protein>
    <submittedName>
        <fullName evidence="1">Uncharacterized protein</fullName>
    </submittedName>
</protein>
<accession>A0AAD7ZL69</accession>
<reference evidence="1" key="2">
    <citation type="submission" date="2023-05" db="EMBL/GenBank/DDBJ databases">
        <authorList>
            <person name="Fouks B."/>
        </authorList>
    </citation>
    <scope>NUCLEOTIDE SEQUENCE</scope>
    <source>
        <strain evidence="1">Stay&amp;Tobe</strain>
        <tissue evidence="1">Testes</tissue>
    </source>
</reference>
<feature type="non-terminal residue" evidence="1">
    <location>
        <position position="50"/>
    </location>
</feature>
<gene>
    <name evidence="1" type="ORF">L9F63_022925</name>
</gene>
<keyword evidence="2" id="KW-1185">Reference proteome</keyword>
<dbReference type="Proteomes" id="UP001233999">
    <property type="component" value="Unassembled WGS sequence"/>
</dbReference>
<evidence type="ECO:0000313" key="1">
    <source>
        <dbReference type="EMBL" id="KAJ9582729.1"/>
    </source>
</evidence>
<reference evidence="1" key="1">
    <citation type="journal article" date="2023" name="IScience">
        <title>Live-bearing cockroach genome reveals convergent evolutionary mechanisms linked to viviparity in insects and beyond.</title>
        <authorList>
            <person name="Fouks B."/>
            <person name="Harrison M.C."/>
            <person name="Mikhailova A.A."/>
            <person name="Marchal E."/>
            <person name="English S."/>
            <person name="Carruthers M."/>
            <person name="Jennings E.C."/>
            <person name="Chiamaka E.L."/>
            <person name="Frigard R.A."/>
            <person name="Pippel M."/>
            <person name="Attardo G.M."/>
            <person name="Benoit J.B."/>
            <person name="Bornberg-Bauer E."/>
            <person name="Tobe S.S."/>
        </authorList>
    </citation>
    <scope>NUCLEOTIDE SEQUENCE</scope>
    <source>
        <strain evidence="1">Stay&amp;Tobe</strain>
    </source>
</reference>